<evidence type="ECO:0000256" key="5">
    <source>
        <dbReference type="PIRSR" id="PIRSR605493-1"/>
    </source>
</evidence>
<comment type="caution">
    <text evidence="6">The sequence shown here is derived from an EMBL/GenBank/DDBJ whole genome shotgun (WGS) entry which is preliminary data.</text>
</comment>
<dbReference type="Gene3D" id="3.50.30.40">
    <property type="entry name" value="Ribonuclease E inhibitor RraA/RraA-like"/>
    <property type="match status" value="1"/>
</dbReference>
<evidence type="ECO:0000313" key="6">
    <source>
        <dbReference type="EMBL" id="RBP35435.1"/>
    </source>
</evidence>
<reference evidence="6 7" key="1">
    <citation type="submission" date="2018-06" db="EMBL/GenBank/DDBJ databases">
        <title>Genomic Encyclopedia of Type Strains, Phase IV (KMG-IV): sequencing the most valuable type-strain genomes for metagenomic binning, comparative biology and taxonomic classification.</title>
        <authorList>
            <person name="Goeker M."/>
        </authorList>
    </citation>
    <scope>NUCLEOTIDE SEQUENCE [LARGE SCALE GENOMIC DNA]</scope>
    <source>
        <strain evidence="6 7">DSM 25520</strain>
    </source>
</reference>
<dbReference type="SUPFAM" id="SSF89562">
    <property type="entry name" value="RraA-like"/>
    <property type="match status" value="1"/>
</dbReference>
<evidence type="ECO:0000313" key="7">
    <source>
        <dbReference type="Proteomes" id="UP000253628"/>
    </source>
</evidence>
<keyword evidence="5" id="KW-0479">Metal-binding</keyword>
<dbReference type="PANTHER" id="PTHR33254">
    <property type="entry name" value="4-HYDROXY-4-METHYL-2-OXOGLUTARATE ALDOLASE 3-RELATED"/>
    <property type="match status" value="1"/>
</dbReference>
<accession>A0A366H2D2</accession>
<dbReference type="EMBL" id="QNRQ01000017">
    <property type="protein sequence ID" value="RBP35435.1"/>
    <property type="molecule type" value="Genomic_DNA"/>
</dbReference>
<dbReference type="GO" id="GO:0046872">
    <property type="term" value="F:metal ion binding"/>
    <property type="evidence" value="ECO:0007669"/>
    <property type="project" value="UniProtKB-KW"/>
</dbReference>
<dbReference type="NCBIfam" id="NF006731">
    <property type="entry name" value="PRK09262.1"/>
    <property type="match status" value="1"/>
</dbReference>
<dbReference type="RefSeq" id="WP_245954054.1">
    <property type="nucleotide sequence ID" value="NZ_JBHUNU010000001.1"/>
</dbReference>
<feature type="binding site" evidence="5">
    <location>
        <position position="135"/>
    </location>
    <ligand>
        <name>substrate</name>
    </ligand>
</feature>
<evidence type="ECO:0000256" key="3">
    <source>
        <dbReference type="ARBA" id="ARBA00029596"/>
    </source>
</evidence>
<protein>
    <recommendedName>
        <fullName evidence="2">Putative 4-hydroxy-4-methyl-2-oxoglutarate aldolase</fullName>
    </recommendedName>
    <alternativeName>
        <fullName evidence="3">Regulator of ribonuclease activity homolog</fullName>
    </alternativeName>
    <alternativeName>
        <fullName evidence="4">RraA-like protein</fullName>
    </alternativeName>
</protein>
<dbReference type="InterPro" id="IPR036704">
    <property type="entry name" value="RraA/RraA-like_sf"/>
</dbReference>
<dbReference type="PANTHER" id="PTHR33254:SF4">
    <property type="entry name" value="4-HYDROXY-4-METHYL-2-OXOGLUTARATE ALDOLASE 3-RELATED"/>
    <property type="match status" value="1"/>
</dbReference>
<feature type="binding site" evidence="5">
    <location>
        <position position="136"/>
    </location>
    <ligand>
        <name>Mg(2+)</name>
        <dbReference type="ChEBI" id="CHEBI:18420"/>
    </ligand>
</feature>
<evidence type="ECO:0000256" key="2">
    <source>
        <dbReference type="ARBA" id="ARBA00016549"/>
    </source>
</evidence>
<keyword evidence="7" id="KW-1185">Reference proteome</keyword>
<dbReference type="CDD" id="cd16841">
    <property type="entry name" value="RraA_family"/>
    <property type="match status" value="1"/>
</dbReference>
<organism evidence="6 7">
    <name type="scientific">Eoetvoesiella caeni</name>
    <dbReference type="NCBI Taxonomy" id="645616"/>
    <lineage>
        <taxon>Bacteria</taxon>
        <taxon>Pseudomonadati</taxon>
        <taxon>Pseudomonadota</taxon>
        <taxon>Betaproteobacteria</taxon>
        <taxon>Burkholderiales</taxon>
        <taxon>Alcaligenaceae</taxon>
        <taxon>Eoetvoesiella</taxon>
    </lineage>
</organism>
<gene>
    <name evidence="6" type="ORF">DFR37_11739</name>
</gene>
<dbReference type="InterPro" id="IPR005493">
    <property type="entry name" value="RraA/RraA-like"/>
</dbReference>
<proteinExistence type="predicted"/>
<name>A0A366H2D2_9BURK</name>
<keyword evidence="5" id="KW-0460">Magnesium</keyword>
<dbReference type="Pfam" id="PF03737">
    <property type="entry name" value="RraA-like"/>
    <property type="match status" value="1"/>
</dbReference>
<feature type="binding site" evidence="5">
    <location>
        <begin position="113"/>
        <end position="116"/>
    </location>
    <ligand>
        <name>substrate</name>
    </ligand>
</feature>
<comment type="cofactor">
    <cofactor evidence="5">
        <name>Mg(2+)</name>
        <dbReference type="ChEBI" id="CHEBI:18420"/>
    </cofactor>
</comment>
<dbReference type="AlphaFoldDB" id="A0A366H2D2"/>
<sequence>MGITIYRLGGMMSDPSALIGNTIKHDIMRVERTTIESANAISSATLHEAADRTGALPAAIRAVTTGLSICGPALTVHMPGGDNLWLHKAIYIAQPGDVLVVYTSRVYDHGYWGEVMSTAARMRGIGGLVIDGYVRDADKLTGIGLPVFSRGFCIQGTGKDTDGLGWINAPILMGQTIVRPGDLVVGDADGVVAIPRDHAADVVLRAQERDRDEVDTIARLHEGHSTLEHYQF</sequence>
<evidence type="ECO:0000256" key="1">
    <source>
        <dbReference type="ARBA" id="ARBA00001968"/>
    </source>
</evidence>
<dbReference type="Proteomes" id="UP000253628">
    <property type="component" value="Unassembled WGS sequence"/>
</dbReference>
<comment type="cofactor">
    <cofactor evidence="1">
        <name>a divalent metal cation</name>
        <dbReference type="ChEBI" id="CHEBI:60240"/>
    </cofactor>
</comment>
<evidence type="ECO:0000256" key="4">
    <source>
        <dbReference type="ARBA" id="ARBA00030169"/>
    </source>
</evidence>